<dbReference type="Gene3D" id="2.30.40.10">
    <property type="entry name" value="Urease, subunit C, domain 1"/>
    <property type="match status" value="1"/>
</dbReference>
<feature type="domain" description="Amidohydrolase 3" evidence="1">
    <location>
        <begin position="47"/>
        <end position="514"/>
    </location>
</feature>
<dbReference type="EMBL" id="JARDXE010000002">
    <property type="protein sequence ID" value="MDE8644255.1"/>
    <property type="molecule type" value="Genomic_DNA"/>
</dbReference>
<dbReference type="GO" id="GO:0005829">
    <property type="term" value="C:cytosol"/>
    <property type="evidence" value="ECO:0007669"/>
    <property type="project" value="TreeGrafter"/>
</dbReference>
<dbReference type="CDD" id="cd01297">
    <property type="entry name" value="D-aminoacylase"/>
    <property type="match status" value="1"/>
</dbReference>
<evidence type="ECO:0000259" key="1">
    <source>
        <dbReference type="Pfam" id="PF07969"/>
    </source>
</evidence>
<organism evidence="2 3">
    <name type="scientific">Rhodococcus qingshengii</name>
    <dbReference type="NCBI Taxonomy" id="334542"/>
    <lineage>
        <taxon>Bacteria</taxon>
        <taxon>Bacillati</taxon>
        <taxon>Actinomycetota</taxon>
        <taxon>Actinomycetes</taxon>
        <taxon>Mycobacteriales</taxon>
        <taxon>Nocardiaceae</taxon>
        <taxon>Rhodococcus</taxon>
        <taxon>Rhodococcus erythropolis group</taxon>
    </lineage>
</organism>
<dbReference type="Proteomes" id="UP001217325">
    <property type="component" value="Unassembled WGS sequence"/>
</dbReference>
<proteinExistence type="predicted"/>
<dbReference type="GeneID" id="64139951"/>
<dbReference type="InterPro" id="IPR011059">
    <property type="entry name" value="Metal-dep_hydrolase_composite"/>
</dbReference>
<dbReference type="RefSeq" id="WP_007727452.1">
    <property type="nucleotide sequence ID" value="NZ_AP023172.1"/>
</dbReference>
<dbReference type="GO" id="GO:0016812">
    <property type="term" value="F:hydrolase activity, acting on carbon-nitrogen (but not peptide) bonds, in cyclic amides"/>
    <property type="evidence" value="ECO:0007669"/>
    <property type="project" value="TreeGrafter"/>
</dbReference>
<evidence type="ECO:0000313" key="3">
    <source>
        <dbReference type="Proteomes" id="UP001217325"/>
    </source>
</evidence>
<accession>A0AAW6LJH6</accession>
<dbReference type="AlphaFoldDB" id="A0AAW6LJH6"/>
<dbReference type="GO" id="GO:0016811">
    <property type="term" value="F:hydrolase activity, acting on carbon-nitrogen (but not peptide) bonds, in linear amides"/>
    <property type="evidence" value="ECO:0007669"/>
    <property type="project" value="InterPro"/>
</dbReference>
<gene>
    <name evidence="2" type="ORF">PXH69_04795</name>
</gene>
<sequence length="541" mass="57838">MLPTIVVRDGTVLDGRGSPPRKADVAISGDTIVEVGTIGAVPGAIDIDARGCMVAPGFVNVLSHSYLTLQQDPRGLSDLYQGVTTQVFGEGVSLGPVTGSMTPAMLGLGAIPTGVQSHWPRLHDFLESLETNGVGFNVASFVGAANLRMVVAGVDNRLLSEQELAEACALLDEELENGALGVGSALIYPPGSYADSGELRAFSQVLARHDAVHICHLRSEGQRFLESIEELVDIARTTGARGEIYHLKVAGKSHWHKMSEALQLVESAREDGVRITADVYPYEAGNTLLSAALPPEFRCRDTTAGRTHLNSTGVREQIRERIHREDEDWENLYAASGGADGVTILSEVPALGIRAGEALGSIARRMGHHDPVDTILAVLDALPTAEAAYFIASEDNTRTAFERPWVSVGSDADAQSTETLFAGQPVHPRSFGTFARILSRYTRGIGGQSVEECVRRMTSLPAENFGLAKRGYIAPGGYADLAIFDPSQVEDLATYDNPRVYATGMRHVVVNGQPALSDGVPTGMLAGRALRRSRNGFDAVR</sequence>
<dbReference type="Pfam" id="PF07969">
    <property type="entry name" value="Amidohydro_3"/>
    <property type="match status" value="1"/>
</dbReference>
<name>A0AAW6LJH6_RHOSG</name>
<dbReference type="Gene3D" id="3.20.20.140">
    <property type="entry name" value="Metal-dependent hydrolases"/>
    <property type="match status" value="1"/>
</dbReference>
<protein>
    <submittedName>
        <fullName evidence="2">D-aminoacylase</fullName>
    </submittedName>
</protein>
<dbReference type="SUPFAM" id="SSF51556">
    <property type="entry name" value="Metallo-dependent hydrolases"/>
    <property type="match status" value="1"/>
</dbReference>
<dbReference type="InterPro" id="IPR013108">
    <property type="entry name" value="Amidohydro_3"/>
</dbReference>
<dbReference type="InterPro" id="IPR032466">
    <property type="entry name" value="Metal_Hydrolase"/>
</dbReference>
<comment type="caution">
    <text evidence="2">The sequence shown here is derived from an EMBL/GenBank/DDBJ whole genome shotgun (WGS) entry which is preliminary data.</text>
</comment>
<dbReference type="InterPro" id="IPR023100">
    <property type="entry name" value="D-aminoacylase_insert_dom_sf"/>
</dbReference>
<dbReference type="KEGG" id="rqi:C1M55_09925"/>
<dbReference type="SUPFAM" id="SSF51338">
    <property type="entry name" value="Composite domain of metallo-dependent hydrolases"/>
    <property type="match status" value="1"/>
</dbReference>
<reference evidence="2" key="1">
    <citation type="submission" date="2023-02" db="EMBL/GenBank/DDBJ databases">
        <title>A novel hydrolase synthesized by Rhodococcus erythropolis HQ is responsible for the detoxification of Zearalenone.</title>
        <authorList>
            <person name="Hu J."/>
            <person name="Xu J."/>
        </authorList>
    </citation>
    <scope>NUCLEOTIDE SEQUENCE</scope>
    <source>
        <strain evidence="2">HQ</strain>
    </source>
</reference>
<dbReference type="PANTHER" id="PTHR11647">
    <property type="entry name" value="HYDRANTOINASE/DIHYDROPYRIMIDINASE FAMILY MEMBER"/>
    <property type="match status" value="1"/>
</dbReference>
<dbReference type="InterPro" id="IPR050378">
    <property type="entry name" value="Metallo-dep_Hydrolases_sf"/>
</dbReference>
<dbReference type="PANTHER" id="PTHR11647:SF1">
    <property type="entry name" value="COLLAPSIN RESPONSE MEDIATOR PROTEIN"/>
    <property type="match status" value="1"/>
</dbReference>
<dbReference type="Gene3D" id="3.30.1490.130">
    <property type="entry name" value="D-aminoacylase. Domain 3"/>
    <property type="match status" value="1"/>
</dbReference>
<evidence type="ECO:0000313" key="2">
    <source>
        <dbReference type="EMBL" id="MDE8644255.1"/>
    </source>
</evidence>